<keyword evidence="3" id="KW-1185">Reference proteome</keyword>
<name>A0ABX7N5G4_9BACT</name>
<keyword evidence="1" id="KW-0175">Coiled coil</keyword>
<organism evidence="2 3">
    <name type="scientific">Myxococcus landrumensis</name>
    <dbReference type="NCBI Taxonomy" id="2813577"/>
    <lineage>
        <taxon>Bacteria</taxon>
        <taxon>Pseudomonadati</taxon>
        <taxon>Myxococcota</taxon>
        <taxon>Myxococcia</taxon>
        <taxon>Myxococcales</taxon>
        <taxon>Cystobacterineae</taxon>
        <taxon>Myxococcaceae</taxon>
        <taxon>Myxococcus</taxon>
    </lineage>
</organism>
<gene>
    <name evidence="2" type="ORF">JY572_37870</name>
</gene>
<proteinExistence type="predicted"/>
<dbReference type="EMBL" id="CP071091">
    <property type="protein sequence ID" value="QSQ14022.1"/>
    <property type="molecule type" value="Genomic_DNA"/>
</dbReference>
<evidence type="ECO:0000256" key="1">
    <source>
        <dbReference type="SAM" id="Coils"/>
    </source>
</evidence>
<sequence length="615" mass="66102">MTTCDDKPQHEQDYETLSKLLNKAENSEEEVIGVTGYAANLAWPALIHLRDEAAKVPGLVADNATLSDALRSACDSLVSAGHHELANKWREAFSRSGHGAALLERLAKAESERDAVRQERDEAREAFQGMTESRDAAVLSETKAWAKLREEKATLRERVATLERDALHEAAIHEDCMREEHAKAEAAYARGLAVHADAANAAEARVKELEALLSRAATALPASPLSSELIAALSTQPPPAPAQGPQTAAPSLVEMQKRAESFAKYHAEHAAYRGASQEFHERATSFLRTVVPDVAALSTRDITPTPPALVVKCKHCQGKGFDADTDEEGGAQSERRWACSRCKGSGQEPAATSPALVEALAPLVPIMEEALRRYPAGMLALYSHASETRAILAAYHAARAAIPPAVAPALVEAVGKVLEAHRRVLDATVEEEDASVMARHMAMRELRAAYDAAKGGEAVPNTLALEALAHSHGWRGADDVHGLTTWLSGRLEDAAKYRAAMQVLRDLDAHLDFDEPWDAGDLIENPSGINAVFERVRLVLGGAIPTPATLDKARVVEVLESHLGPQLVRAILRDLGLTLDTPTSGQEVDPLVCRDCGRTKGAGHDPKCEFGGGRS</sequence>
<feature type="coiled-coil region" evidence="1">
    <location>
        <begin position="192"/>
        <end position="219"/>
    </location>
</feature>
<dbReference type="Proteomes" id="UP000663090">
    <property type="component" value="Chromosome"/>
</dbReference>
<accession>A0ABX7N5G4</accession>
<dbReference type="RefSeq" id="WP_206715816.1">
    <property type="nucleotide sequence ID" value="NZ_CP071091.1"/>
</dbReference>
<reference evidence="2 3" key="1">
    <citation type="submission" date="2021-02" db="EMBL/GenBank/DDBJ databases">
        <title>De Novo genome assembly of isolated myxobacteria.</title>
        <authorList>
            <person name="Stevens D.C."/>
        </authorList>
    </citation>
    <scope>NUCLEOTIDE SEQUENCE [LARGE SCALE GENOMIC DNA]</scope>
    <source>
        <strain evidence="2 3">SCHIC003</strain>
    </source>
</reference>
<evidence type="ECO:0000313" key="3">
    <source>
        <dbReference type="Proteomes" id="UP000663090"/>
    </source>
</evidence>
<feature type="coiled-coil region" evidence="1">
    <location>
        <begin position="99"/>
        <end position="165"/>
    </location>
</feature>
<protein>
    <submittedName>
        <fullName evidence="2">Uncharacterized protein</fullName>
    </submittedName>
</protein>
<evidence type="ECO:0000313" key="2">
    <source>
        <dbReference type="EMBL" id="QSQ14022.1"/>
    </source>
</evidence>